<dbReference type="EMBL" id="KK115782">
    <property type="protein sequence ID" value="KFM66031.1"/>
    <property type="molecule type" value="Genomic_DNA"/>
</dbReference>
<evidence type="ECO:0008006" key="3">
    <source>
        <dbReference type="Google" id="ProtNLM"/>
    </source>
</evidence>
<dbReference type="InterPro" id="IPR022773">
    <property type="entry name" value="Siva"/>
</dbReference>
<dbReference type="GO" id="GO:0097191">
    <property type="term" value="P:extrinsic apoptotic signaling pathway"/>
    <property type="evidence" value="ECO:0007669"/>
    <property type="project" value="TreeGrafter"/>
</dbReference>
<dbReference type="OMA" id="CSVLRYT"/>
<keyword evidence="2" id="KW-1185">Reference proteome</keyword>
<dbReference type="GO" id="GO:0005175">
    <property type="term" value="F:CD27 receptor binding"/>
    <property type="evidence" value="ECO:0007669"/>
    <property type="project" value="TreeGrafter"/>
</dbReference>
<sequence length="141" mass="15732">MTKRKNAFEEIPFLTKMHIGVKEVNLGVNAKENMKHVYDKTQKLLFLGASRLHYNGSMNQCLSGNNTCSPQNLPASSVKKEGISCCNCCLSNIRASCYFCEQSLCSACSRVCQVCKNEFCQLCSLLKYDTQDETAMCLSCL</sequence>
<gene>
    <name evidence="1" type="ORF">X975_06056</name>
</gene>
<evidence type="ECO:0000313" key="2">
    <source>
        <dbReference type="Proteomes" id="UP000054359"/>
    </source>
</evidence>
<protein>
    <recommendedName>
        <fullName evidence="3">Apoptosis regulatory protein Siva</fullName>
    </recommendedName>
</protein>
<reference evidence="1 2" key="1">
    <citation type="submission" date="2013-11" db="EMBL/GenBank/DDBJ databases">
        <title>Genome sequencing of Stegodyphus mimosarum.</title>
        <authorList>
            <person name="Bechsgaard J."/>
        </authorList>
    </citation>
    <scope>NUCLEOTIDE SEQUENCE [LARGE SCALE GENOMIC DNA]</scope>
</reference>
<dbReference type="OrthoDB" id="60860at2759"/>
<dbReference type="AlphaFoldDB" id="A0A087TLP2"/>
<dbReference type="Proteomes" id="UP000054359">
    <property type="component" value="Unassembled WGS sequence"/>
</dbReference>
<feature type="non-terminal residue" evidence="1">
    <location>
        <position position="141"/>
    </location>
</feature>
<dbReference type="STRING" id="407821.A0A087TLP2"/>
<organism evidence="1 2">
    <name type="scientific">Stegodyphus mimosarum</name>
    <name type="common">African social velvet spider</name>
    <dbReference type="NCBI Taxonomy" id="407821"/>
    <lineage>
        <taxon>Eukaryota</taxon>
        <taxon>Metazoa</taxon>
        <taxon>Ecdysozoa</taxon>
        <taxon>Arthropoda</taxon>
        <taxon>Chelicerata</taxon>
        <taxon>Arachnida</taxon>
        <taxon>Araneae</taxon>
        <taxon>Araneomorphae</taxon>
        <taxon>Entelegynae</taxon>
        <taxon>Eresoidea</taxon>
        <taxon>Eresidae</taxon>
        <taxon>Stegodyphus</taxon>
    </lineage>
</organism>
<evidence type="ECO:0000313" key="1">
    <source>
        <dbReference type="EMBL" id="KFM66031.1"/>
    </source>
</evidence>
<name>A0A087TLP2_STEMI</name>
<accession>A0A087TLP2</accession>
<dbReference type="PANTHER" id="PTHR14365">
    <property type="entry name" value="APOPTOSIS REGULATORY PROTEIN SIVA"/>
    <property type="match status" value="1"/>
</dbReference>
<dbReference type="Pfam" id="PF05458">
    <property type="entry name" value="Siva"/>
    <property type="match status" value="1"/>
</dbReference>
<proteinExistence type="predicted"/>
<dbReference type="PANTHER" id="PTHR14365:SF1">
    <property type="entry name" value="APOPTOSIS REGULATORY PROTEIN SIVA"/>
    <property type="match status" value="1"/>
</dbReference>